<keyword evidence="3" id="KW-1185">Reference proteome</keyword>
<comment type="caution">
    <text evidence="2">The sequence shown here is derived from an EMBL/GenBank/DDBJ whole genome shotgun (WGS) entry which is preliminary data.</text>
</comment>
<name>A0A9P6ZGL1_9AGAM</name>
<organism evidence="2 3">
    <name type="scientific">Suillus placidus</name>
    <dbReference type="NCBI Taxonomy" id="48579"/>
    <lineage>
        <taxon>Eukaryota</taxon>
        <taxon>Fungi</taxon>
        <taxon>Dikarya</taxon>
        <taxon>Basidiomycota</taxon>
        <taxon>Agaricomycotina</taxon>
        <taxon>Agaricomycetes</taxon>
        <taxon>Agaricomycetidae</taxon>
        <taxon>Boletales</taxon>
        <taxon>Suillineae</taxon>
        <taxon>Suillaceae</taxon>
        <taxon>Suillus</taxon>
    </lineage>
</organism>
<dbReference type="Proteomes" id="UP000714275">
    <property type="component" value="Unassembled WGS sequence"/>
</dbReference>
<evidence type="ECO:0008006" key="4">
    <source>
        <dbReference type="Google" id="ProtNLM"/>
    </source>
</evidence>
<dbReference type="EMBL" id="JABBWD010000108">
    <property type="protein sequence ID" value="KAG1765372.1"/>
    <property type="molecule type" value="Genomic_DNA"/>
</dbReference>
<keyword evidence="1" id="KW-0732">Signal</keyword>
<feature type="chain" id="PRO_5040317125" description="Secreted protein" evidence="1">
    <location>
        <begin position="17"/>
        <end position="105"/>
    </location>
</feature>
<reference evidence="2" key="1">
    <citation type="journal article" date="2020" name="New Phytol.">
        <title>Comparative genomics reveals dynamic genome evolution in host specialist ectomycorrhizal fungi.</title>
        <authorList>
            <person name="Lofgren L.A."/>
            <person name="Nguyen N.H."/>
            <person name="Vilgalys R."/>
            <person name="Ruytinx J."/>
            <person name="Liao H.L."/>
            <person name="Branco S."/>
            <person name="Kuo A."/>
            <person name="LaButti K."/>
            <person name="Lipzen A."/>
            <person name="Andreopoulos W."/>
            <person name="Pangilinan J."/>
            <person name="Riley R."/>
            <person name="Hundley H."/>
            <person name="Na H."/>
            <person name="Barry K."/>
            <person name="Grigoriev I.V."/>
            <person name="Stajich J.E."/>
            <person name="Kennedy P.G."/>
        </authorList>
    </citation>
    <scope>NUCLEOTIDE SEQUENCE</scope>
    <source>
        <strain evidence="2">DOB743</strain>
    </source>
</reference>
<feature type="signal peptide" evidence="1">
    <location>
        <begin position="1"/>
        <end position="16"/>
    </location>
</feature>
<evidence type="ECO:0000256" key="1">
    <source>
        <dbReference type="SAM" id="SignalP"/>
    </source>
</evidence>
<evidence type="ECO:0000313" key="3">
    <source>
        <dbReference type="Proteomes" id="UP000714275"/>
    </source>
</evidence>
<dbReference type="AlphaFoldDB" id="A0A9P6ZGL1"/>
<sequence>MRRSNLKSFCASLVLSQLECSNTRVVAQGCQRFGSSAVMILSWVTESRSCGLYMCRNCRLAVSTSVYGMSSIKAPYETQCKTARHHQVARQIRQRGCHSLSCDRT</sequence>
<protein>
    <recommendedName>
        <fullName evidence="4">Secreted protein</fullName>
    </recommendedName>
</protein>
<proteinExistence type="predicted"/>
<accession>A0A9P6ZGL1</accession>
<evidence type="ECO:0000313" key="2">
    <source>
        <dbReference type="EMBL" id="KAG1765372.1"/>
    </source>
</evidence>
<gene>
    <name evidence="2" type="ORF">EV702DRAFT_70372</name>
</gene>